<dbReference type="SUPFAM" id="SSF89796">
    <property type="entry name" value="CoA-transferase family III (CaiB/BaiF)"/>
    <property type="match status" value="1"/>
</dbReference>
<dbReference type="Gene3D" id="3.40.50.10540">
    <property type="entry name" value="Crotonobetainyl-coa:carnitine coa-transferase, domain 1"/>
    <property type="match status" value="1"/>
</dbReference>
<dbReference type="InterPro" id="IPR023606">
    <property type="entry name" value="CoA-Trfase_III_dom_1_sf"/>
</dbReference>
<dbReference type="GO" id="GO:0008410">
    <property type="term" value="F:CoA-transferase activity"/>
    <property type="evidence" value="ECO:0007669"/>
    <property type="project" value="TreeGrafter"/>
</dbReference>
<dbReference type="Proteomes" id="UP000321058">
    <property type="component" value="Unassembled WGS sequence"/>
</dbReference>
<gene>
    <name evidence="2" type="ORF">RSO01_14710</name>
</gene>
<organism evidence="2 3">
    <name type="scientific">Reyranella soli</name>
    <dbReference type="NCBI Taxonomy" id="1230389"/>
    <lineage>
        <taxon>Bacteria</taxon>
        <taxon>Pseudomonadati</taxon>
        <taxon>Pseudomonadota</taxon>
        <taxon>Alphaproteobacteria</taxon>
        <taxon>Hyphomicrobiales</taxon>
        <taxon>Reyranellaceae</taxon>
        <taxon>Reyranella</taxon>
    </lineage>
</organism>
<dbReference type="OrthoDB" id="9781472at2"/>
<proteinExistence type="predicted"/>
<dbReference type="Pfam" id="PF02515">
    <property type="entry name" value="CoA_transf_3"/>
    <property type="match status" value="1"/>
</dbReference>
<dbReference type="PANTHER" id="PTHR48207">
    <property type="entry name" value="SUCCINATE--HYDROXYMETHYLGLUTARATE COA-TRANSFERASE"/>
    <property type="match status" value="1"/>
</dbReference>
<dbReference type="RefSeq" id="WP_147147732.1">
    <property type="nucleotide sequence ID" value="NZ_BKAJ01000030.1"/>
</dbReference>
<evidence type="ECO:0000256" key="1">
    <source>
        <dbReference type="ARBA" id="ARBA00022679"/>
    </source>
</evidence>
<reference evidence="2 3" key="1">
    <citation type="submission" date="2019-07" db="EMBL/GenBank/DDBJ databases">
        <title>Whole genome shotgun sequence of Reyranella soli NBRC 108950.</title>
        <authorList>
            <person name="Hosoyama A."/>
            <person name="Uohara A."/>
            <person name="Ohji S."/>
            <person name="Ichikawa N."/>
        </authorList>
    </citation>
    <scope>NUCLEOTIDE SEQUENCE [LARGE SCALE GENOMIC DNA]</scope>
    <source>
        <strain evidence="2 3">NBRC 108950</strain>
    </source>
</reference>
<evidence type="ECO:0000313" key="3">
    <source>
        <dbReference type="Proteomes" id="UP000321058"/>
    </source>
</evidence>
<comment type="caution">
    <text evidence="2">The sequence shown here is derived from an EMBL/GenBank/DDBJ whole genome shotgun (WGS) entry which is preliminary data.</text>
</comment>
<dbReference type="PANTHER" id="PTHR48207:SF3">
    <property type="entry name" value="SUCCINATE--HYDROXYMETHYLGLUTARATE COA-TRANSFERASE"/>
    <property type="match status" value="1"/>
</dbReference>
<evidence type="ECO:0000313" key="2">
    <source>
        <dbReference type="EMBL" id="GEP54305.1"/>
    </source>
</evidence>
<sequence length="400" mass="43005">MTSAITPPLKGIRVVELTHTILGPSCGMILADLGAEVIKVEPVDGDRTRKLKGFGGGFFGYFNRNKQSLALDADAPQGREVLVKLLQSADVLIENFAPGSMSKRGLGPEHLEKINPRLIYCALKGFLPGPYEKRPALDEVVQMMGGLAYMTGPSGRPLRAGTSVVDILGGMFGAFGTVLALQQRNRTGKGGLVESALFESVVFLMGQHLAVTAMNGGPPPPMPERVSSWAVYEIFNTNDGQQVFIGITSDGQWKRFCEFFGESELAADARLATNNQRIEARSWLVPKVAEIFRGFSKDELEQKCLEADISFAPVARPQDLFDHPHLLANGSLAPTTLSGGVKTRLPLLPFQMLGWRPPLISDPPEVGQHNDAVLAGIGYDAAGIAALKEAGLLGPKQETS</sequence>
<keyword evidence="3" id="KW-1185">Reference proteome</keyword>
<accession>A0A512N5P5</accession>
<dbReference type="InterPro" id="IPR003673">
    <property type="entry name" value="CoA-Trfase_fam_III"/>
</dbReference>
<name>A0A512N5P5_9HYPH</name>
<dbReference type="EMBL" id="BKAJ01000030">
    <property type="protein sequence ID" value="GEP54305.1"/>
    <property type="molecule type" value="Genomic_DNA"/>
</dbReference>
<dbReference type="InterPro" id="IPR044855">
    <property type="entry name" value="CoA-Trfase_III_dom3_sf"/>
</dbReference>
<dbReference type="AlphaFoldDB" id="A0A512N5P5"/>
<dbReference type="InterPro" id="IPR050483">
    <property type="entry name" value="CoA-transferase_III_domain"/>
</dbReference>
<protein>
    <submittedName>
        <fullName evidence="2">CoA transferase</fullName>
    </submittedName>
</protein>
<dbReference type="Gene3D" id="3.30.1540.10">
    <property type="entry name" value="formyl-coa transferase, domain 3"/>
    <property type="match status" value="1"/>
</dbReference>
<keyword evidence="1 2" id="KW-0808">Transferase</keyword>